<feature type="compositionally biased region" description="Low complexity" evidence="1">
    <location>
        <begin position="264"/>
        <end position="277"/>
    </location>
</feature>
<dbReference type="AlphaFoldDB" id="A0A194S493"/>
<dbReference type="PANTHER" id="PTHR39399">
    <property type="entry name" value="PROTEIN ZPS1"/>
    <property type="match status" value="1"/>
</dbReference>
<organism evidence="4 5">
    <name type="scientific">Rhodotorula graminis (strain WP1)</name>
    <dbReference type="NCBI Taxonomy" id="578459"/>
    <lineage>
        <taxon>Eukaryota</taxon>
        <taxon>Fungi</taxon>
        <taxon>Dikarya</taxon>
        <taxon>Basidiomycota</taxon>
        <taxon>Pucciniomycotina</taxon>
        <taxon>Microbotryomycetes</taxon>
        <taxon>Sporidiobolales</taxon>
        <taxon>Sporidiobolaceae</taxon>
        <taxon>Rhodotorula</taxon>
    </lineage>
</organism>
<reference evidence="4 5" key="1">
    <citation type="journal article" date="2015" name="Front. Microbiol.">
        <title>Genome sequence of the plant growth promoting endophytic yeast Rhodotorula graminis WP1.</title>
        <authorList>
            <person name="Firrincieli A."/>
            <person name="Otillar R."/>
            <person name="Salamov A."/>
            <person name="Schmutz J."/>
            <person name="Khan Z."/>
            <person name="Redman R.S."/>
            <person name="Fleck N.D."/>
            <person name="Lindquist E."/>
            <person name="Grigoriev I.V."/>
            <person name="Doty S.L."/>
        </authorList>
    </citation>
    <scope>NUCLEOTIDE SEQUENCE [LARGE SCALE GENOMIC DNA]</scope>
    <source>
        <strain evidence="4 5">WP1</strain>
    </source>
</reference>
<dbReference type="PANTHER" id="PTHR39399:SF1">
    <property type="entry name" value="PROTEIN ZPS1"/>
    <property type="match status" value="1"/>
</dbReference>
<dbReference type="Proteomes" id="UP000053890">
    <property type="component" value="Unassembled WGS sequence"/>
</dbReference>
<dbReference type="OMA" id="CNATQRR"/>
<dbReference type="Pfam" id="PF13933">
    <property type="entry name" value="HRXXH"/>
    <property type="match status" value="1"/>
</dbReference>
<evidence type="ECO:0000256" key="2">
    <source>
        <dbReference type="SAM" id="SignalP"/>
    </source>
</evidence>
<feature type="region of interest" description="Disordered" evidence="1">
    <location>
        <begin position="253"/>
        <end position="277"/>
    </location>
</feature>
<dbReference type="InterPro" id="IPR039124">
    <property type="entry name" value="PRA1-like"/>
</dbReference>
<keyword evidence="2" id="KW-0732">Signal</keyword>
<evidence type="ECO:0000259" key="3">
    <source>
        <dbReference type="Pfam" id="PF13933"/>
    </source>
</evidence>
<dbReference type="InterPro" id="IPR024079">
    <property type="entry name" value="MetalloPept_cat_dom_sf"/>
</dbReference>
<dbReference type="STRING" id="578459.A0A194S493"/>
<feature type="domain" description="Putative peptidase" evidence="3">
    <location>
        <begin position="11"/>
        <end position="249"/>
    </location>
</feature>
<dbReference type="GO" id="GO:0008270">
    <property type="term" value="F:zinc ion binding"/>
    <property type="evidence" value="ECO:0007669"/>
    <property type="project" value="TreeGrafter"/>
</dbReference>
<protein>
    <recommendedName>
        <fullName evidence="3">Putative peptidase domain-containing protein</fullName>
    </recommendedName>
</protein>
<proteinExistence type="predicted"/>
<gene>
    <name evidence="4" type="ORF">RHOBADRAFT_53328</name>
</gene>
<dbReference type="EMBL" id="KQ474078">
    <property type="protein sequence ID" value="KPV75339.1"/>
    <property type="molecule type" value="Genomic_DNA"/>
</dbReference>
<evidence type="ECO:0000313" key="4">
    <source>
        <dbReference type="EMBL" id="KPV75339.1"/>
    </source>
</evidence>
<dbReference type="Gene3D" id="3.40.390.10">
    <property type="entry name" value="Collagenase (Catalytic Domain)"/>
    <property type="match status" value="1"/>
</dbReference>
<name>A0A194S493_RHOGW</name>
<feature type="signal peptide" evidence="2">
    <location>
        <begin position="1"/>
        <end position="18"/>
    </location>
</feature>
<accession>A0A194S493</accession>
<dbReference type="OrthoDB" id="4689212at2759"/>
<evidence type="ECO:0000256" key="1">
    <source>
        <dbReference type="SAM" id="MobiDB-lite"/>
    </source>
</evidence>
<dbReference type="GO" id="GO:0005576">
    <property type="term" value="C:extracellular region"/>
    <property type="evidence" value="ECO:0007669"/>
    <property type="project" value="TreeGrafter"/>
</dbReference>
<sequence>MLAPTLLVSLLAASAAHAAPFFSVSSAPKVLAKRAETKTWEGHVADVQIHESCNASQTVYLRNGLNEMKALAEHAHDRILTLGETDPLYVKYFGNASSAAASGLYAQIVWGNKPGVLLRCDNPDGNCDQSTAEGKWAGHYRGSNATEETVICDRTYTDRWHLSSLCWDGNEIGVAPASHWLGADLLHRMMHIPSIVYHHVEHAADSYPDVLALAASNSSLTVYNQATFQRYALDAYARDVAFPPNGCVGASAHLPTDDDDAHSHGAASSSASSSASATATVPAEVTVGEASATATAAGSCHTHGDGEVHCE</sequence>
<keyword evidence="5" id="KW-1185">Reference proteome</keyword>
<dbReference type="GO" id="GO:0009277">
    <property type="term" value="C:fungal-type cell wall"/>
    <property type="evidence" value="ECO:0007669"/>
    <property type="project" value="TreeGrafter"/>
</dbReference>
<dbReference type="GeneID" id="28977231"/>
<dbReference type="InterPro" id="IPR029482">
    <property type="entry name" value="HRXXH"/>
</dbReference>
<evidence type="ECO:0000313" key="5">
    <source>
        <dbReference type="Proteomes" id="UP000053890"/>
    </source>
</evidence>
<feature type="chain" id="PRO_5008265453" description="Putative peptidase domain-containing protein" evidence="2">
    <location>
        <begin position="19"/>
        <end position="311"/>
    </location>
</feature>
<dbReference type="SUPFAM" id="SSF55486">
    <property type="entry name" value="Metalloproteases ('zincins'), catalytic domain"/>
    <property type="match status" value="1"/>
</dbReference>
<dbReference type="GO" id="GO:0005178">
    <property type="term" value="F:integrin binding"/>
    <property type="evidence" value="ECO:0007669"/>
    <property type="project" value="TreeGrafter"/>
</dbReference>
<dbReference type="GO" id="GO:0009986">
    <property type="term" value="C:cell surface"/>
    <property type="evidence" value="ECO:0007669"/>
    <property type="project" value="TreeGrafter"/>
</dbReference>
<dbReference type="RefSeq" id="XP_018271388.1">
    <property type="nucleotide sequence ID" value="XM_018416783.1"/>
</dbReference>
<dbReference type="GO" id="GO:0008237">
    <property type="term" value="F:metallopeptidase activity"/>
    <property type="evidence" value="ECO:0007669"/>
    <property type="project" value="InterPro"/>
</dbReference>